<keyword evidence="6" id="KW-0573">Peptidoglycan synthesis</keyword>
<feature type="transmembrane region" description="Helical" evidence="16">
    <location>
        <begin position="21"/>
        <end position="40"/>
    </location>
</feature>
<accession>A0A397PKS6</accession>
<evidence type="ECO:0000313" key="18">
    <source>
        <dbReference type="Proteomes" id="UP000266273"/>
    </source>
</evidence>
<evidence type="ECO:0000256" key="7">
    <source>
        <dbReference type="ARBA" id="ARBA00022989"/>
    </source>
</evidence>
<protein>
    <recommendedName>
        <fullName evidence="12">Probable peptidoglycan glycosyltransferase FtsW</fullName>
        <ecNumber evidence="14">2.4.99.28</ecNumber>
    </recommendedName>
    <alternativeName>
        <fullName evidence="13">Cell division protein FtsW</fullName>
    </alternativeName>
    <alternativeName>
        <fullName evidence="10">Cell wall polymerase</fullName>
    </alternativeName>
    <alternativeName>
        <fullName evidence="9">Peptidoglycan polymerase</fullName>
    </alternativeName>
</protein>
<evidence type="ECO:0000256" key="9">
    <source>
        <dbReference type="ARBA" id="ARBA00032370"/>
    </source>
</evidence>
<evidence type="ECO:0000256" key="11">
    <source>
        <dbReference type="ARBA" id="ARBA00038053"/>
    </source>
</evidence>
<dbReference type="GO" id="GO:0009252">
    <property type="term" value="P:peptidoglycan biosynthetic process"/>
    <property type="evidence" value="ECO:0007669"/>
    <property type="project" value="UniProtKB-KW"/>
</dbReference>
<keyword evidence="4 16" id="KW-0812">Transmembrane</keyword>
<keyword evidence="5" id="KW-0133">Cell shape</keyword>
<feature type="transmembrane region" description="Helical" evidence="16">
    <location>
        <begin position="275"/>
        <end position="296"/>
    </location>
</feature>
<dbReference type="GO" id="GO:0051301">
    <property type="term" value="P:cell division"/>
    <property type="evidence" value="ECO:0007669"/>
    <property type="project" value="UniProtKB-KW"/>
</dbReference>
<keyword evidence="3" id="KW-0808">Transferase</keyword>
<keyword evidence="17" id="KW-0131">Cell cycle</keyword>
<evidence type="ECO:0000256" key="2">
    <source>
        <dbReference type="ARBA" id="ARBA00022676"/>
    </source>
</evidence>
<evidence type="ECO:0000256" key="3">
    <source>
        <dbReference type="ARBA" id="ARBA00022679"/>
    </source>
</evidence>
<feature type="transmembrane region" description="Helical" evidence="16">
    <location>
        <begin position="84"/>
        <end position="104"/>
    </location>
</feature>
<feature type="transmembrane region" description="Helical" evidence="16">
    <location>
        <begin position="341"/>
        <end position="362"/>
    </location>
</feature>
<dbReference type="GO" id="GO:0032153">
    <property type="term" value="C:cell division site"/>
    <property type="evidence" value="ECO:0007669"/>
    <property type="project" value="TreeGrafter"/>
</dbReference>
<dbReference type="InterPro" id="IPR001182">
    <property type="entry name" value="FtsW/RodA"/>
</dbReference>
<keyword evidence="18" id="KW-1185">Reference proteome</keyword>
<dbReference type="EMBL" id="QXDF01000002">
    <property type="protein sequence ID" value="RIA47757.1"/>
    <property type="molecule type" value="Genomic_DNA"/>
</dbReference>
<keyword evidence="7 16" id="KW-1133">Transmembrane helix</keyword>
<reference evidence="17 18" key="1">
    <citation type="submission" date="2018-08" db="EMBL/GenBank/DDBJ databases">
        <title>Genomic Encyclopedia of Archaeal and Bacterial Type Strains, Phase II (KMG-II): from individual species to whole genera.</title>
        <authorList>
            <person name="Goeker M."/>
        </authorList>
    </citation>
    <scope>NUCLEOTIDE SEQUENCE [LARGE SCALE GENOMIC DNA]</scope>
    <source>
        <strain evidence="17 18">DSM 5002</strain>
    </source>
</reference>
<keyword evidence="17" id="KW-0132">Cell division</keyword>
<dbReference type="EC" id="2.4.99.28" evidence="14"/>
<dbReference type="RefSeq" id="WP_119062115.1">
    <property type="nucleotide sequence ID" value="NZ_QXDF01000002.1"/>
</dbReference>
<evidence type="ECO:0000256" key="14">
    <source>
        <dbReference type="ARBA" id="ARBA00044770"/>
    </source>
</evidence>
<comment type="caution">
    <text evidence="17">The sequence shown here is derived from an EMBL/GenBank/DDBJ whole genome shotgun (WGS) entry which is preliminary data.</text>
</comment>
<comment type="catalytic activity">
    <reaction evidence="15">
        <text>[GlcNAc-(1-&gt;4)-Mur2Ac(oyl-L-Ala-gamma-D-Glu-L-Lys-D-Ala-D-Ala)](n)-di-trans,octa-cis-undecaprenyl diphosphate + beta-D-GlcNAc-(1-&gt;4)-Mur2Ac(oyl-L-Ala-gamma-D-Glu-L-Lys-D-Ala-D-Ala)-di-trans,octa-cis-undecaprenyl diphosphate = [GlcNAc-(1-&gt;4)-Mur2Ac(oyl-L-Ala-gamma-D-Glu-L-Lys-D-Ala-D-Ala)](n+1)-di-trans,octa-cis-undecaprenyl diphosphate + di-trans,octa-cis-undecaprenyl diphosphate + H(+)</text>
        <dbReference type="Rhea" id="RHEA:23708"/>
        <dbReference type="Rhea" id="RHEA-COMP:9602"/>
        <dbReference type="Rhea" id="RHEA-COMP:9603"/>
        <dbReference type="ChEBI" id="CHEBI:15378"/>
        <dbReference type="ChEBI" id="CHEBI:58405"/>
        <dbReference type="ChEBI" id="CHEBI:60033"/>
        <dbReference type="ChEBI" id="CHEBI:78435"/>
        <dbReference type="EC" id="2.4.99.28"/>
    </reaction>
</comment>
<evidence type="ECO:0000256" key="6">
    <source>
        <dbReference type="ARBA" id="ARBA00022984"/>
    </source>
</evidence>
<evidence type="ECO:0000256" key="5">
    <source>
        <dbReference type="ARBA" id="ARBA00022960"/>
    </source>
</evidence>
<keyword evidence="8 16" id="KW-0472">Membrane</keyword>
<feature type="transmembrane region" description="Helical" evidence="16">
    <location>
        <begin position="152"/>
        <end position="181"/>
    </location>
</feature>
<name>A0A397PKS6_9HYPH</name>
<evidence type="ECO:0000256" key="4">
    <source>
        <dbReference type="ARBA" id="ARBA00022692"/>
    </source>
</evidence>
<evidence type="ECO:0000256" key="12">
    <source>
        <dbReference type="ARBA" id="ARBA00041185"/>
    </source>
</evidence>
<dbReference type="OrthoDB" id="9768187at2"/>
<evidence type="ECO:0000256" key="1">
    <source>
        <dbReference type="ARBA" id="ARBA00004141"/>
    </source>
</evidence>
<proteinExistence type="inferred from homology"/>
<keyword evidence="2" id="KW-0328">Glycosyltransferase</keyword>
<feature type="transmembrane region" description="Helical" evidence="16">
    <location>
        <begin position="308"/>
        <end position="329"/>
    </location>
</feature>
<dbReference type="GO" id="GO:0015648">
    <property type="term" value="F:lipid-linked peptidoglycan transporter activity"/>
    <property type="evidence" value="ECO:0007669"/>
    <property type="project" value="TreeGrafter"/>
</dbReference>
<feature type="transmembrane region" description="Helical" evidence="16">
    <location>
        <begin position="60"/>
        <end position="77"/>
    </location>
</feature>
<organism evidence="17 18">
    <name type="scientific">Dichotomicrobium thermohalophilum</name>
    <dbReference type="NCBI Taxonomy" id="933063"/>
    <lineage>
        <taxon>Bacteria</taxon>
        <taxon>Pseudomonadati</taxon>
        <taxon>Pseudomonadota</taxon>
        <taxon>Alphaproteobacteria</taxon>
        <taxon>Hyphomicrobiales</taxon>
        <taxon>Hyphomicrobiaceae</taxon>
        <taxon>Dichotomicrobium</taxon>
    </lineage>
</organism>
<evidence type="ECO:0000256" key="13">
    <source>
        <dbReference type="ARBA" id="ARBA00041418"/>
    </source>
</evidence>
<evidence type="ECO:0000256" key="10">
    <source>
        <dbReference type="ARBA" id="ARBA00033270"/>
    </source>
</evidence>
<evidence type="ECO:0000256" key="8">
    <source>
        <dbReference type="ARBA" id="ARBA00023136"/>
    </source>
</evidence>
<sequence>MRLSRAERSLLSDWWFSVDHRLLAAVLFLMLAGMVMAFGAGPPAAARLGLPDFYFVERHALFLLAGLAVLVPVSMLGPRGVRRLALFLCFFGLALMVVALYQGVALNGAVRWVHFAGLAFQPSEIVKPGFVVISAWLLSEGAQRHDVPATEFALALLILFAGLLAMQPDIGQLALIAMVWAGMFMAAGYPLRWMLAIALAGIAGLVAIYFSLPHAAERIDAFMGWGGTVSDQTAIALSAFSEGGWFGRGPGEGVLKTRLPDAHNDYVFAVIAEELGIAACLLLVGVYAFVTLRAVAGALTQHSPFVRVAISGLAMLFGFQALINMAVNVNLLPAKGMTLPFISYGGSSLVSMAMAMAMIIALSRRRPNTEALSWPERPADMQAAGVAASPREIRT</sequence>
<evidence type="ECO:0000256" key="16">
    <source>
        <dbReference type="SAM" id="Phobius"/>
    </source>
</evidence>
<dbReference type="PANTHER" id="PTHR30474:SF2">
    <property type="entry name" value="PEPTIDOGLYCAN GLYCOSYLTRANSFERASE FTSW-RELATED"/>
    <property type="match status" value="1"/>
</dbReference>
<dbReference type="AlphaFoldDB" id="A0A397PKS6"/>
<dbReference type="Proteomes" id="UP000266273">
    <property type="component" value="Unassembled WGS sequence"/>
</dbReference>
<dbReference type="GO" id="GO:0008360">
    <property type="term" value="P:regulation of cell shape"/>
    <property type="evidence" value="ECO:0007669"/>
    <property type="project" value="UniProtKB-KW"/>
</dbReference>
<comment type="similarity">
    <text evidence="11">Belongs to the SEDS family. FtsW subfamily.</text>
</comment>
<dbReference type="Pfam" id="PF01098">
    <property type="entry name" value="FTSW_RODA_SPOVE"/>
    <property type="match status" value="1"/>
</dbReference>
<evidence type="ECO:0000256" key="15">
    <source>
        <dbReference type="ARBA" id="ARBA00049902"/>
    </source>
</evidence>
<dbReference type="GO" id="GO:0008955">
    <property type="term" value="F:peptidoglycan glycosyltransferase activity"/>
    <property type="evidence" value="ECO:0007669"/>
    <property type="project" value="UniProtKB-EC"/>
</dbReference>
<gene>
    <name evidence="17" type="ORF">BXY53_2324</name>
</gene>
<evidence type="ECO:0000313" key="17">
    <source>
        <dbReference type="EMBL" id="RIA47757.1"/>
    </source>
</evidence>
<dbReference type="PANTHER" id="PTHR30474">
    <property type="entry name" value="CELL CYCLE PROTEIN"/>
    <property type="match status" value="1"/>
</dbReference>
<dbReference type="GO" id="GO:0005886">
    <property type="term" value="C:plasma membrane"/>
    <property type="evidence" value="ECO:0007669"/>
    <property type="project" value="TreeGrafter"/>
</dbReference>
<comment type="subcellular location">
    <subcellularLocation>
        <location evidence="1">Membrane</location>
        <topology evidence="1">Multi-pass membrane protein</topology>
    </subcellularLocation>
</comment>
<feature type="transmembrane region" description="Helical" evidence="16">
    <location>
        <begin position="193"/>
        <end position="212"/>
    </location>
</feature>